<dbReference type="InterPro" id="IPR013154">
    <property type="entry name" value="ADH-like_N"/>
</dbReference>
<dbReference type="InterPro" id="IPR020843">
    <property type="entry name" value="ER"/>
</dbReference>
<evidence type="ECO:0000313" key="3">
    <source>
        <dbReference type="EMBL" id="TWU45616.1"/>
    </source>
</evidence>
<feature type="region of interest" description="Disordered" evidence="1">
    <location>
        <begin position="1"/>
        <end position="28"/>
    </location>
</feature>
<dbReference type="Pfam" id="PF08240">
    <property type="entry name" value="ADH_N"/>
    <property type="match status" value="1"/>
</dbReference>
<dbReference type="EMBL" id="SJPY01000001">
    <property type="protein sequence ID" value="TWU45616.1"/>
    <property type="molecule type" value="Genomic_DNA"/>
</dbReference>
<name>A0A5C6EDH0_9BACT</name>
<dbReference type="Gene3D" id="3.90.180.10">
    <property type="entry name" value="Medium-chain alcohol dehydrogenases, catalytic domain"/>
    <property type="match status" value="1"/>
</dbReference>
<evidence type="ECO:0000259" key="2">
    <source>
        <dbReference type="SMART" id="SM00829"/>
    </source>
</evidence>
<dbReference type="Gene3D" id="3.40.50.720">
    <property type="entry name" value="NAD(P)-binding Rossmann-like Domain"/>
    <property type="match status" value="1"/>
</dbReference>
<dbReference type="InterPro" id="IPR011032">
    <property type="entry name" value="GroES-like_sf"/>
</dbReference>
<dbReference type="GO" id="GO:0003960">
    <property type="term" value="F:quinone reductase (NADPH) activity"/>
    <property type="evidence" value="ECO:0007669"/>
    <property type="project" value="UniProtKB-EC"/>
</dbReference>
<sequence length="361" mass="39281">MQPTHTRSEKRHAKHHARNDSTLGFDDTGMMTSRVLPEEQEVRQNLPVNMRAIVYRDYGGPEVLELAETKTPFPDPKKVIIRVEAAGVNPIDYRLRAGQARYVLPGGFPRIPGYDVAGTIVFAPGESGFYPGDRVMAFLDNKYGGGYAEYARCRSNSVAKIPEDMSIEHAAAIPLAATTALQSLRDHGKLKAKDRVLINGASGGVGAFAVQIAKAYGALVTGVASGANESFVMSLGADEFIDYEKVDFTRAGQAWDLIFDAAGKSGYLKARNVMTQKGRFVSTEPNLSGAIMTILTKFSSKGGVIMLATPSRDDLRELVQLYTDEKLTVTIDHLFPLAQASDAHKRIEKGVDRGKIVLTTK</sequence>
<keyword evidence="4" id="KW-1185">Reference proteome</keyword>
<dbReference type="SUPFAM" id="SSF50129">
    <property type="entry name" value="GroES-like"/>
    <property type="match status" value="1"/>
</dbReference>
<dbReference type="EC" id="1.6.5.5" evidence="3"/>
<dbReference type="SMART" id="SM00829">
    <property type="entry name" value="PKS_ER"/>
    <property type="match status" value="1"/>
</dbReference>
<dbReference type="InterPro" id="IPR052733">
    <property type="entry name" value="Chloroplast_QOR"/>
</dbReference>
<reference evidence="3 4" key="1">
    <citation type="submission" date="2019-02" db="EMBL/GenBank/DDBJ databases">
        <title>Deep-cultivation of Planctomycetes and their phenomic and genomic characterization uncovers novel biology.</title>
        <authorList>
            <person name="Wiegand S."/>
            <person name="Jogler M."/>
            <person name="Boedeker C."/>
            <person name="Pinto D."/>
            <person name="Vollmers J."/>
            <person name="Rivas-Marin E."/>
            <person name="Kohn T."/>
            <person name="Peeters S.H."/>
            <person name="Heuer A."/>
            <person name="Rast P."/>
            <person name="Oberbeckmann S."/>
            <person name="Bunk B."/>
            <person name="Jeske O."/>
            <person name="Meyerdierks A."/>
            <person name="Storesund J.E."/>
            <person name="Kallscheuer N."/>
            <person name="Luecker S."/>
            <person name="Lage O.M."/>
            <person name="Pohl T."/>
            <person name="Merkel B.J."/>
            <person name="Hornburger P."/>
            <person name="Mueller R.-W."/>
            <person name="Bruemmer F."/>
            <person name="Labrenz M."/>
            <person name="Spormann A.M."/>
            <person name="Op Den Camp H."/>
            <person name="Overmann J."/>
            <person name="Amann R."/>
            <person name="Jetten M.S.M."/>
            <person name="Mascher T."/>
            <person name="Medema M.H."/>
            <person name="Devos D.P."/>
            <person name="Kaster A.-K."/>
            <person name="Ovreas L."/>
            <person name="Rohde M."/>
            <person name="Galperin M.Y."/>
            <person name="Jogler C."/>
        </authorList>
    </citation>
    <scope>NUCLEOTIDE SEQUENCE [LARGE SCALE GENOMIC DNA]</scope>
    <source>
        <strain evidence="3 4">Q31b</strain>
    </source>
</reference>
<dbReference type="Pfam" id="PF13602">
    <property type="entry name" value="ADH_zinc_N_2"/>
    <property type="match status" value="1"/>
</dbReference>
<comment type="caution">
    <text evidence="3">The sequence shown here is derived from an EMBL/GenBank/DDBJ whole genome shotgun (WGS) entry which is preliminary data.</text>
</comment>
<evidence type="ECO:0000313" key="4">
    <source>
        <dbReference type="Proteomes" id="UP000315471"/>
    </source>
</evidence>
<dbReference type="PANTHER" id="PTHR44013:SF1">
    <property type="entry name" value="ZINC-TYPE ALCOHOL DEHYDROGENASE-LIKE PROTEIN C16A3.02C"/>
    <property type="match status" value="1"/>
</dbReference>
<dbReference type="CDD" id="cd08267">
    <property type="entry name" value="MDR1"/>
    <property type="match status" value="1"/>
</dbReference>
<evidence type="ECO:0000256" key="1">
    <source>
        <dbReference type="SAM" id="MobiDB-lite"/>
    </source>
</evidence>
<gene>
    <name evidence="3" type="primary">qorA</name>
    <name evidence="3" type="ORF">Q31b_07920</name>
</gene>
<keyword evidence="3" id="KW-0560">Oxidoreductase</keyword>
<dbReference type="PANTHER" id="PTHR44013">
    <property type="entry name" value="ZINC-TYPE ALCOHOL DEHYDROGENASE-LIKE PROTEIN C16A3.02C"/>
    <property type="match status" value="1"/>
</dbReference>
<feature type="domain" description="Enoyl reductase (ER)" evidence="2">
    <location>
        <begin position="59"/>
        <end position="358"/>
    </location>
</feature>
<dbReference type="SUPFAM" id="SSF51735">
    <property type="entry name" value="NAD(P)-binding Rossmann-fold domains"/>
    <property type="match status" value="1"/>
</dbReference>
<protein>
    <submittedName>
        <fullName evidence="3">Quinone oxidoreductase 1</fullName>
        <ecNumber evidence="3">1.6.5.5</ecNumber>
    </submittedName>
</protein>
<dbReference type="AlphaFoldDB" id="A0A5C6EDH0"/>
<organism evidence="3 4">
    <name type="scientific">Novipirellula aureliae</name>
    <dbReference type="NCBI Taxonomy" id="2527966"/>
    <lineage>
        <taxon>Bacteria</taxon>
        <taxon>Pseudomonadati</taxon>
        <taxon>Planctomycetota</taxon>
        <taxon>Planctomycetia</taxon>
        <taxon>Pirellulales</taxon>
        <taxon>Pirellulaceae</taxon>
        <taxon>Novipirellula</taxon>
    </lineage>
</organism>
<dbReference type="InterPro" id="IPR036291">
    <property type="entry name" value="NAD(P)-bd_dom_sf"/>
</dbReference>
<proteinExistence type="predicted"/>
<feature type="compositionally biased region" description="Basic residues" evidence="1">
    <location>
        <begin position="8"/>
        <end position="17"/>
    </location>
</feature>
<accession>A0A5C6EDH0</accession>
<dbReference type="Proteomes" id="UP000315471">
    <property type="component" value="Unassembled WGS sequence"/>
</dbReference>